<dbReference type="EMBL" id="SUYD01000021">
    <property type="protein sequence ID" value="MBE6267339.1"/>
    <property type="molecule type" value="Genomic_DNA"/>
</dbReference>
<evidence type="ECO:0000256" key="1">
    <source>
        <dbReference type="SAM" id="MobiDB-lite"/>
    </source>
</evidence>
<organism evidence="2 3">
    <name type="scientific">Xylanibacter ruminicola</name>
    <name type="common">Prevotella ruminicola</name>
    <dbReference type="NCBI Taxonomy" id="839"/>
    <lineage>
        <taxon>Bacteria</taxon>
        <taxon>Pseudomonadati</taxon>
        <taxon>Bacteroidota</taxon>
        <taxon>Bacteroidia</taxon>
        <taxon>Bacteroidales</taxon>
        <taxon>Prevotellaceae</taxon>
        <taxon>Xylanibacter</taxon>
    </lineage>
</organism>
<evidence type="ECO:0000313" key="3">
    <source>
        <dbReference type="Proteomes" id="UP000763088"/>
    </source>
</evidence>
<dbReference type="AlphaFoldDB" id="A0A928BV80"/>
<dbReference type="Proteomes" id="UP000763088">
    <property type="component" value="Unassembled WGS sequence"/>
</dbReference>
<comment type="caution">
    <text evidence="2">The sequence shown here is derived from an EMBL/GenBank/DDBJ whole genome shotgun (WGS) entry which is preliminary data.</text>
</comment>
<accession>A0A928BV80</accession>
<sequence>MSSEKYHYEPGAIHNDNHQEINIGSVSEKTLGDILKRFFKDDAEDAEYEEVEEKKTPTSKEPVADVQPSPVVQETFADRVKAIVRKAAIKNGQRIETSARGNAGAYIYNIDAEAFCKAMDEMVSSYGDGLKEMLGGTMNCVQVTKVCSFIGNVIRMHVINDVDLQTVDLLFAFEDYYDNLQTVQAKLGDRKTSSEQNVVLGTFEGLLRKYKA</sequence>
<feature type="region of interest" description="Disordered" evidence="1">
    <location>
        <begin position="46"/>
        <end position="68"/>
    </location>
</feature>
<gene>
    <name evidence="2" type="ORF">E7102_12895</name>
</gene>
<name>A0A928BV80_XYLRU</name>
<reference evidence="2" key="1">
    <citation type="submission" date="2019-04" db="EMBL/GenBank/DDBJ databases">
        <title>Evolution of Biomass-Degrading Anaerobic Consortia Revealed by Metagenomics.</title>
        <authorList>
            <person name="Peng X."/>
        </authorList>
    </citation>
    <scope>NUCLEOTIDE SEQUENCE</scope>
    <source>
        <strain evidence="2">SIG141</strain>
    </source>
</reference>
<proteinExistence type="predicted"/>
<evidence type="ECO:0000313" key="2">
    <source>
        <dbReference type="EMBL" id="MBE6267339.1"/>
    </source>
</evidence>
<feature type="region of interest" description="Disordered" evidence="1">
    <location>
        <begin position="1"/>
        <end position="25"/>
    </location>
</feature>
<protein>
    <submittedName>
        <fullName evidence="2">Uncharacterized protein</fullName>
    </submittedName>
</protein>